<evidence type="ECO:0000256" key="5">
    <source>
        <dbReference type="ARBA" id="ARBA00022826"/>
    </source>
</evidence>
<evidence type="ECO:0000256" key="9">
    <source>
        <dbReference type="ARBA" id="ARBA00023065"/>
    </source>
</evidence>
<evidence type="ECO:0000256" key="1">
    <source>
        <dbReference type="ARBA" id="ARBA00004141"/>
    </source>
</evidence>
<keyword evidence="7" id="KW-0630">Potassium</keyword>
<dbReference type="Proteomes" id="UP000245368">
    <property type="component" value="Chromosome"/>
</dbReference>
<dbReference type="InterPro" id="IPR005821">
    <property type="entry name" value="Ion_trans_dom"/>
</dbReference>
<keyword evidence="10 13" id="KW-0472">Membrane</keyword>
<dbReference type="AlphaFoldDB" id="A0A2Z3JLY3"/>
<feature type="transmembrane region" description="Helical" evidence="13">
    <location>
        <begin position="211"/>
        <end position="236"/>
    </location>
</feature>
<feature type="transmembrane region" description="Helical" evidence="13">
    <location>
        <begin position="29"/>
        <end position="48"/>
    </location>
</feature>
<evidence type="ECO:0000256" key="4">
    <source>
        <dbReference type="ARBA" id="ARBA00022692"/>
    </source>
</evidence>
<evidence type="ECO:0000259" key="14">
    <source>
        <dbReference type="Pfam" id="PF00520"/>
    </source>
</evidence>
<accession>A0A2Z3JLY3</accession>
<feature type="compositionally biased region" description="Basic and acidic residues" evidence="12">
    <location>
        <begin position="273"/>
        <end position="292"/>
    </location>
</feature>
<feature type="transmembrane region" description="Helical" evidence="13">
    <location>
        <begin position="179"/>
        <end position="199"/>
    </location>
</feature>
<dbReference type="OrthoDB" id="9810759at2"/>
<keyword evidence="3" id="KW-0633">Potassium transport</keyword>
<dbReference type="EMBL" id="CP029494">
    <property type="protein sequence ID" value="AWN22728.1"/>
    <property type="molecule type" value="Genomic_DNA"/>
</dbReference>
<keyword evidence="5" id="KW-0631">Potassium channel</keyword>
<dbReference type="RefSeq" id="WP_109826012.1">
    <property type="nucleotide sequence ID" value="NZ_CP029494.1"/>
</dbReference>
<dbReference type="Gene3D" id="1.20.120.350">
    <property type="entry name" value="Voltage-gated potassium channels. Chain C"/>
    <property type="match status" value="1"/>
</dbReference>
<feature type="region of interest" description="Disordered" evidence="12">
    <location>
        <begin position="272"/>
        <end position="292"/>
    </location>
</feature>
<reference evidence="15 16" key="1">
    <citation type="submission" date="2018-05" db="EMBL/GenBank/DDBJ databases">
        <title>Complete Genome Sequence of Deinococcus sp. strain 17bor-2.</title>
        <authorList>
            <person name="Srinivasan S."/>
        </authorList>
    </citation>
    <scope>NUCLEOTIDE SEQUENCE [LARGE SCALE GENOMIC DNA]</scope>
    <source>
        <strain evidence="15 16">17bor-2</strain>
    </source>
</reference>
<evidence type="ECO:0000313" key="16">
    <source>
        <dbReference type="Proteomes" id="UP000245368"/>
    </source>
</evidence>
<comment type="subcellular location">
    <subcellularLocation>
        <location evidence="1">Membrane</location>
        <topology evidence="1">Multi-pass membrane protein</topology>
    </subcellularLocation>
</comment>
<dbReference type="GO" id="GO:0005249">
    <property type="term" value="F:voltage-gated potassium channel activity"/>
    <property type="evidence" value="ECO:0007669"/>
    <property type="project" value="InterPro"/>
</dbReference>
<keyword evidence="8 13" id="KW-1133">Transmembrane helix</keyword>
<feature type="transmembrane region" description="Helical" evidence="13">
    <location>
        <begin position="60"/>
        <end position="79"/>
    </location>
</feature>
<evidence type="ECO:0000256" key="11">
    <source>
        <dbReference type="ARBA" id="ARBA00023303"/>
    </source>
</evidence>
<dbReference type="InterPro" id="IPR027359">
    <property type="entry name" value="Volt_channel_dom_sf"/>
</dbReference>
<evidence type="ECO:0000256" key="7">
    <source>
        <dbReference type="ARBA" id="ARBA00022958"/>
    </source>
</evidence>
<organism evidence="15 16">
    <name type="scientific">Deinococcus irradiatisoli</name>
    <dbReference type="NCBI Taxonomy" id="2202254"/>
    <lineage>
        <taxon>Bacteria</taxon>
        <taxon>Thermotogati</taxon>
        <taxon>Deinococcota</taxon>
        <taxon>Deinococci</taxon>
        <taxon>Deinococcales</taxon>
        <taxon>Deinococcaceae</taxon>
        <taxon>Deinococcus</taxon>
    </lineage>
</organism>
<dbReference type="GO" id="GO:0008076">
    <property type="term" value="C:voltage-gated potassium channel complex"/>
    <property type="evidence" value="ECO:0007669"/>
    <property type="project" value="InterPro"/>
</dbReference>
<evidence type="ECO:0000313" key="15">
    <source>
        <dbReference type="EMBL" id="AWN22728.1"/>
    </source>
</evidence>
<dbReference type="Pfam" id="PF00520">
    <property type="entry name" value="Ion_trans"/>
    <property type="match status" value="1"/>
</dbReference>
<keyword evidence="9" id="KW-0406">Ion transport</keyword>
<dbReference type="SUPFAM" id="SSF81324">
    <property type="entry name" value="Voltage-gated potassium channels"/>
    <property type="match status" value="1"/>
</dbReference>
<evidence type="ECO:0000256" key="12">
    <source>
        <dbReference type="SAM" id="MobiDB-lite"/>
    </source>
</evidence>
<evidence type="ECO:0000256" key="3">
    <source>
        <dbReference type="ARBA" id="ARBA00022538"/>
    </source>
</evidence>
<dbReference type="PRINTS" id="PR00169">
    <property type="entry name" value="KCHANNEL"/>
</dbReference>
<keyword evidence="2" id="KW-0813">Transport</keyword>
<dbReference type="KEGG" id="dez:DKM44_05350"/>
<dbReference type="PANTHER" id="PTHR11537:SF254">
    <property type="entry name" value="POTASSIUM VOLTAGE-GATED CHANNEL PROTEIN SHAB"/>
    <property type="match status" value="1"/>
</dbReference>
<sequence length="292" mass="32613">MPDRRRAWRRHLGDVIFGLESWLARAYDVALMVIIGLSVLSVMLESVPSLPGNTRTVLRFMEWVFTGLFTLDYLGRLLGARRPWHYARSFYGVVDLLSILPSYLALFFIGTQYLLVIRVLRILRLFRVFKLTRYLSEASLLGEALRASRAKITVFMVTVLSLVLVFGTLMYLIEGPQHGFTSIPTSVYWAVVTISTVGYGDISPQTPLGKLVASVAMLFGYGIIAVPTGIVTAGLVRAQERRQVVCPHCGLAGHEADARFCKRCGQALNPEPAESRELKKPPTARVEDLHSR</sequence>
<protein>
    <submittedName>
        <fullName evidence="15">Ion transporter</fullName>
    </submittedName>
</protein>
<feature type="transmembrane region" description="Helical" evidence="13">
    <location>
        <begin position="99"/>
        <end position="120"/>
    </location>
</feature>
<gene>
    <name evidence="15" type="ORF">DKM44_05350</name>
</gene>
<dbReference type="PANTHER" id="PTHR11537">
    <property type="entry name" value="VOLTAGE-GATED POTASSIUM CHANNEL"/>
    <property type="match status" value="1"/>
</dbReference>
<name>A0A2Z3JLY3_9DEIO</name>
<proteinExistence type="predicted"/>
<evidence type="ECO:0000256" key="10">
    <source>
        <dbReference type="ARBA" id="ARBA00023136"/>
    </source>
</evidence>
<evidence type="ECO:0000256" key="8">
    <source>
        <dbReference type="ARBA" id="ARBA00022989"/>
    </source>
</evidence>
<feature type="domain" description="Ion transport" evidence="14">
    <location>
        <begin position="25"/>
        <end position="242"/>
    </location>
</feature>
<evidence type="ECO:0000256" key="6">
    <source>
        <dbReference type="ARBA" id="ARBA00022882"/>
    </source>
</evidence>
<feature type="transmembrane region" description="Helical" evidence="13">
    <location>
        <begin position="152"/>
        <end position="173"/>
    </location>
</feature>
<dbReference type="Gene3D" id="1.10.287.70">
    <property type="match status" value="1"/>
</dbReference>
<keyword evidence="16" id="KW-1185">Reference proteome</keyword>
<evidence type="ECO:0000256" key="13">
    <source>
        <dbReference type="SAM" id="Phobius"/>
    </source>
</evidence>
<evidence type="ECO:0000256" key="2">
    <source>
        <dbReference type="ARBA" id="ARBA00022448"/>
    </source>
</evidence>
<keyword evidence="6" id="KW-0851">Voltage-gated channel</keyword>
<dbReference type="GO" id="GO:0001508">
    <property type="term" value="P:action potential"/>
    <property type="evidence" value="ECO:0007669"/>
    <property type="project" value="TreeGrafter"/>
</dbReference>
<keyword evidence="4 13" id="KW-0812">Transmembrane</keyword>
<dbReference type="InterPro" id="IPR028325">
    <property type="entry name" value="VG_K_chnl"/>
</dbReference>
<keyword evidence="11" id="KW-0407">Ion channel</keyword>